<feature type="repeat" description="ANK" evidence="3">
    <location>
        <begin position="36"/>
        <end position="68"/>
    </location>
</feature>
<dbReference type="EMBL" id="BCLY01000009">
    <property type="protein sequence ID" value="GAQ08252.1"/>
    <property type="molecule type" value="Genomic_DNA"/>
</dbReference>
<protein>
    <submittedName>
        <fullName evidence="4">Uncharacterized protein</fullName>
    </submittedName>
</protein>
<reference evidence="4 5" key="1">
    <citation type="submission" date="2015-11" db="EMBL/GenBank/DDBJ databases">
        <title>Aspergillus lentulus strain IFM 54703T.</title>
        <authorList>
            <person name="Kusuya Y."/>
            <person name="Sakai K."/>
            <person name="Kamei K."/>
            <person name="Takahashi H."/>
            <person name="Yaguchi T."/>
        </authorList>
    </citation>
    <scope>NUCLEOTIDE SEQUENCE [LARGE SCALE GENOMIC DNA]</scope>
    <source>
        <strain evidence="4 5">IFM 54703</strain>
    </source>
</reference>
<proteinExistence type="predicted"/>
<dbReference type="PRINTS" id="PR01415">
    <property type="entry name" value="ANKYRIN"/>
</dbReference>
<keyword evidence="1" id="KW-0677">Repeat</keyword>
<dbReference type="InterPro" id="IPR036770">
    <property type="entry name" value="Ankyrin_rpt-contain_sf"/>
</dbReference>
<dbReference type="GO" id="GO:0045944">
    <property type="term" value="P:positive regulation of transcription by RNA polymerase II"/>
    <property type="evidence" value="ECO:0007669"/>
    <property type="project" value="TreeGrafter"/>
</dbReference>
<evidence type="ECO:0000256" key="2">
    <source>
        <dbReference type="ARBA" id="ARBA00023043"/>
    </source>
</evidence>
<feature type="repeat" description="ANK" evidence="3">
    <location>
        <begin position="351"/>
        <end position="383"/>
    </location>
</feature>
<dbReference type="Pfam" id="PF00023">
    <property type="entry name" value="Ank"/>
    <property type="match status" value="1"/>
</dbReference>
<dbReference type="SMART" id="SM00248">
    <property type="entry name" value="ANK"/>
    <property type="match status" value="7"/>
</dbReference>
<organism evidence="4 5">
    <name type="scientific">Aspergillus lentulus</name>
    <dbReference type="NCBI Taxonomy" id="293939"/>
    <lineage>
        <taxon>Eukaryota</taxon>
        <taxon>Fungi</taxon>
        <taxon>Dikarya</taxon>
        <taxon>Ascomycota</taxon>
        <taxon>Pezizomycotina</taxon>
        <taxon>Eurotiomycetes</taxon>
        <taxon>Eurotiomycetidae</taxon>
        <taxon>Eurotiales</taxon>
        <taxon>Aspergillaceae</taxon>
        <taxon>Aspergillus</taxon>
        <taxon>Aspergillus subgen. Fumigati</taxon>
    </lineage>
</organism>
<dbReference type="PANTHER" id="PTHR24193:SF121">
    <property type="entry name" value="ADA2A-CONTAINING COMPLEX COMPONENT 3, ISOFORM D"/>
    <property type="match status" value="1"/>
</dbReference>
<feature type="repeat" description="ANK" evidence="3">
    <location>
        <begin position="125"/>
        <end position="157"/>
    </location>
</feature>
<feature type="repeat" description="ANK" evidence="3">
    <location>
        <begin position="319"/>
        <end position="351"/>
    </location>
</feature>
<dbReference type="Pfam" id="PF13637">
    <property type="entry name" value="Ank_4"/>
    <property type="match status" value="1"/>
</dbReference>
<evidence type="ECO:0000256" key="3">
    <source>
        <dbReference type="PROSITE-ProRule" id="PRU00023"/>
    </source>
</evidence>
<sequence length="447" mass="48284">MLMTAVLHNRVDLLEYLVRTVGANLSAMVPHEYSLLPRTALHEAAEQGNTVTTQKLIELGADVNAIDTGGLSPLHYAVWKPDREDASAGEAWDTDEELEYGANSIAILRLLLGHGAQTEAVEPDRRQTPLLWASIDGNTAAIRLLLDHGANINASDDEGCTALHLAAESGNHEAVQLLVDKRADVFAIDYNADTPLDLAASVSVRKILRKAGALTGPELGRELERFLNRALVDPNPVLVWAARNGRRETIQKIQSLTQHKQTKIDSVLKARLVMVATLHAQVDLLDYLVGTLGADLSARLSVYTTEYSHPSLSGAIYATPTTALHAAALGQNEAVARRLIELGADVNAVTKTASPLHRAAYRGNIEAIKLLLAYGADVAARSSYNFRPLHHAAERGHYEAVVSPVEGGSDVNARIVIGWRPLDIAGNRFDPISEYLKANGAVTRFVA</sequence>
<dbReference type="InterPro" id="IPR050663">
    <property type="entry name" value="Ankyrin-SOCS_Box"/>
</dbReference>
<dbReference type="PROSITE" id="PS50297">
    <property type="entry name" value="ANK_REP_REGION"/>
    <property type="match status" value="5"/>
</dbReference>
<accession>A0AAN4PKB6</accession>
<dbReference type="InterPro" id="IPR002110">
    <property type="entry name" value="Ankyrin_rpt"/>
</dbReference>
<name>A0AAN4PKB6_ASPLE</name>
<gene>
    <name evidence="4" type="ORF">ALT_5573</name>
</gene>
<comment type="caution">
    <text evidence="4">The sequence shown here is derived from an EMBL/GenBank/DDBJ whole genome shotgun (WGS) entry which is preliminary data.</text>
</comment>
<dbReference type="AlphaFoldDB" id="A0AAN4PKB6"/>
<evidence type="ECO:0000256" key="1">
    <source>
        <dbReference type="ARBA" id="ARBA00022737"/>
    </source>
</evidence>
<dbReference type="Pfam" id="PF12796">
    <property type="entry name" value="Ank_2"/>
    <property type="match status" value="2"/>
</dbReference>
<dbReference type="PROSITE" id="PS50088">
    <property type="entry name" value="ANK_REPEAT"/>
    <property type="match status" value="5"/>
</dbReference>
<dbReference type="Gene3D" id="1.25.40.20">
    <property type="entry name" value="Ankyrin repeat-containing domain"/>
    <property type="match status" value="3"/>
</dbReference>
<evidence type="ECO:0000313" key="5">
    <source>
        <dbReference type="Proteomes" id="UP000051487"/>
    </source>
</evidence>
<keyword evidence="2 3" id="KW-0040">ANK repeat</keyword>
<feature type="repeat" description="ANK" evidence="3">
    <location>
        <begin position="158"/>
        <end position="190"/>
    </location>
</feature>
<dbReference type="Proteomes" id="UP000051487">
    <property type="component" value="Unassembled WGS sequence"/>
</dbReference>
<dbReference type="PANTHER" id="PTHR24193">
    <property type="entry name" value="ANKYRIN REPEAT PROTEIN"/>
    <property type="match status" value="1"/>
</dbReference>
<dbReference type="GO" id="GO:0000976">
    <property type="term" value="F:transcription cis-regulatory region binding"/>
    <property type="evidence" value="ECO:0007669"/>
    <property type="project" value="TreeGrafter"/>
</dbReference>
<dbReference type="GO" id="GO:0005634">
    <property type="term" value="C:nucleus"/>
    <property type="evidence" value="ECO:0007669"/>
    <property type="project" value="TreeGrafter"/>
</dbReference>
<dbReference type="SUPFAM" id="SSF48403">
    <property type="entry name" value="Ankyrin repeat"/>
    <property type="match status" value="2"/>
</dbReference>
<evidence type="ECO:0000313" key="4">
    <source>
        <dbReference type="EMBL" id="GAQ08252.1"/>
    </source>
</evidence>